<proteinExistence type="predicted"/>
<dbReference type="SUPFAM" id="SSF53335">
    <property type="entry name" value="S-adenosyl-L-methionine-dependent methyltransferases"/>
    <property type="match status" value="1"/>
</dbReference>
<name>A0A512NSN0_9HYPH</name>
<dbReference type="NCBIfam" id="TIGR01444">
    <property type="entry name" value="fkbM_fam"/>
    <property type="match status" value="1"/>
</dbReference>
<comment type="caution">
    <text evidence="2">The sequence shown here is derived from an EMBL/GenBank/DDBJ whole genome shotgun (WGS) entry which is preliminary data.</text>
</comment>
<dbReference type="Proteomes" id="UP000321058">
    <property type="component" value="Unassembled WGS sequence"/>
</dbReference>
<evidence type="ECO:0000259" key="1">
    <source>
        <dbReference type="Pfam" id="PF05050"/>
    </source>
</evidence>
<dbReference type="Pfam" id="PF05050">
    <property type="entry name" value="Methyltransf_21"/>
    <property type="match status" value="1"/>
</dbReference>
<dbReference type="EMBL" id="BKAJ01000277">
    <property type="protein sequence ID" value="GEP61958.1"/>
    <property type="molecule type" value="Genomic_DNA"/>
</dbReference>
<dbReference type="RefSeq" id="WP_147157230.1">
    <property type="nucleotide sequence ID" value="NZ_BKAJ01000277.1"/>
</dbReference>
<reference evidence="2 3" key="1">
    <citation type="submission" date="2019-07" db="EMBL/GenBank/DDBJ databases">
        <title>Whole genome shotgun sequence of Reyranella soli NBRC 108950.</title>
        <authorList>
            <person name="Hosoyama A."/>
            <person name="Uohara A."/>
            <person name="Ohji S."/>
            <person name="Ichikawa N."/>
        </authorList>
    </citation>
    <scope>NUCLEOTIDE SEQUENCE [LARGE SCALE GENOMIC DNA]</scope>
    <source>
        <strain evidence="2 3">NBRC 108950</strain>
    </source>
</reference>
<dbReference type="PANTHER" id="PTHR34203:SF15">
    <property type="entry name" value="SLL1173 PROTEIN"/>
    <property type="match status" value="1"/>
</dbReference>
<feature type="domain" description="Methyltransferase FkbM" evidence="1">
    <location>
        <begin position="51"/>
        <end position="200"/>
    </location>
</feature>
<dbReference type="Gene3D" id="3.40.50.150">
    <property type="entry name" value="Vaccinia Virus protein VP39"/>
    <property type="match status" value="1"/>
</dbReference>
<evidence type="ECO:0000313" key="3">
    <source>
        <dbReference type="Proteomes" id="UP000321058"/>
    </source>
</evidence>
<sequence>MVNKIETTIPGREPIELVSFYEEFREYYPLCELETKRWFVDHVRPDWWIFDVGANVGYYTILFSQLAPQGRVFAFEPTSTATMLRKNLKHNNVQNTEVHEIALGLTTGVREDKIYRVWGTEGEVKTYPFYRLDDFANEHAIRRIDCIKIDVDSFDFEVLRGAEQTLLKHSPVIVIELNHQLQLRQQSVAEALEWLARRGYGKALVLDHYDNFVLQRDPDAFVKQDVAARMELLFPRPLRIDERMPESAGGLLAKAIIKAAALRHGAVASLRPSAMPAIGSLLKRLVGGRRSVGDRQTIAVRDIVGAPIETTTVQWDYSLVLSIAPPAAEGTLTLEVGVEVMEGRLGIAVSGEDEARFSVPERLLIAMPDVQHIVLKVNNSYVRSLIFRNAAYGHKTRFTVASVRAAVA</sequence>
<gene>
    <name evidence="2" type="ORF">RSO01_91240</name>
</gene>
<dbReference type="InterPro" id="IPR029063">
    <property type="entry name" value="SAM-dependent_MTases_sf"/>
</dbReference>
<accession>A0A512NSN0</accession>
<evidence type="ECO:0000313" key="2">
    <source>
        <dbReference type="EMBL" id="GEP61958.1"/>
    </source>
</evidence>
<dbReference type="PANTHER" id="PTHR34203">
    <property type="entry name" value="METHYLTRANSFERASE, FKBM FAMILY PROTEIN"/>
    <property type="match status" value="1"/>
</dbReference>
<dbReference type="OrthoDB" id="5679686at2"/>
<keyword evidence="3" id="KW-1185">Reference proteome</keyword>
<dbReference type="AlphaFoldDB" id="A0A512NSN0"/>
<organism evidence="2 3">
    <name type="scientific">Reyranella soli</name>
    <dbReference type="NCBI Taxonomy" id="1230389"/>
    <lineage>
        <taxon>Bacteria</taxon>
        <taxon>Pseudomonadati</taxon>
        <taxon>Pseudomonadota</taxon>
        <taxon>Alphaproteobacteria</taxon>
        <taxon>Hyphomicrobiales</taxon>
        <taxon>Reyranellaceae</taxon>
        <taxon>Reyranella</taxon>
    </lineage>
</organism>
<dbReference type="InterPro" id="IPR052514">
    <property type="entry name" value="SAM-dependent_MTase"/>
</dbReference>
<dbReference type="InterPro" id="IPR006342">
    <property type="entry name" value="FkbM_mtfrase"/>
</dbReference>
<protein>
    <recommendedName>
        <fullName evidence="1">Methyltransferase FkbM domain-containing protein</fullName>
    </recommendedName>
</protein>